<proteinExistence type="predicted"/>
<comment type="caution">
    <text evidence="7">The sequence shown here is derived from an EMBL/GenBank/DDBJ whole genome shotgun (WGS) entry which is preliminary data.</text>
</comment>
<dbReference type="PROSITE" id="PS50157">
    <property type="entry name" value="ZINC_FINGER_C2H2_2"/>
    <property type="match status" value="2"/>
</dbReference>
<dbReference type="Pfam" id="PF12874">
    <property type="entry name" value="zf-met"/>
    <property type="match status" value="2"/>
</dbReference>
<evidence type="ECO:0000256" key="1">
    <source>
        <dbReference type="ARBA" id="ARBA00022723"/>
    </source>
</evidence>
<feature type="domain" description="C2H2-type" evidence="6">
    <location>
        <begin position="87"/>
        <end position="116"/>
    </location>
</feature>
<evidence type="ECO:0000259" key="6">
    <source>
        <dbReference type="PROSITE" id="PS50157"/>
    </source>
</evidence>
<evidence type="ECO:0000256" key="5">
    <source>
        <dbReference type="PROSITE-ProRule" id="PRU00042"/>
    </source>
</evidence>
<dbReference type="InterPro" id="IPR036236">
    <property type="entry name" value="Znf_C2H2_sf"/>
</dbReference>
<dbReference type="Proteomes" id="UP001392437">
    <property type="component" value="Unassembled WGS sequence"/>
</dbReference>
<dbReference type="PANTHER" id="PTHR24379">
    <property type="entry name" value="KRAB AND ZINC FINGER DOMAIN-CONTAINING"/>
    <property type="match status" value="1"/>
</dbReference>
<dbReference type="EMBL" id="JAQQWP010000009">
    <property type="protein sequence ID" value="KAK8101672.1"/>
    <property type="molecule type" value="Genomic_DNA"/>
</dbReference>
<keyword evidence="8" id="KW-1185">Reference proteome</keyword>
<dbReference type="PROSITE" id="PS00028">
    <property type="entry name" value="ZINC_FINGER_C2H2_1"/>
    <property type="match status" value="3"/>
</dbReference>
<dbReference type="Gene3D" id="3.30.160.60">
    <property type="entry name" value="Classic Zinc Finger"/>
    <property type="match status" value="2"/>
</dbReference>
<name>A0AAW0QG26_9PEZI</name>
<sequence length="273" mass="31469">MGNPYGWRCWTCWGYFGTKLARQHHTTLTGHEPPVFECNKCSHYFGSEATQFKHMEDMNHFAFDCCRCSLTWPTEDQLTSHQHEKHNYCAECDRVFMSYNNLKQHLHSRRHLGQSIGCPFCGSCWVTAAGMTHHLESGACPKASKVNRDTLYKFVRSKDPGGVFTKNLVGYQGSTYYEANEQSYNPYRGGYQCYLCHSLFSSLQGLTQHLNSPTHQQPLYHCPNRITCDKEFKSLASIINHLESESCGFVRFEKVQRGFQDLLNMGRQIKFQG</sequence>
<evidence type="ECO:0000256" key="4">
    <source>
        <dbReference type="ARBA" id="ARBA00022833"/>
    </source>
</evidence>
<dbReference type="SUPFAM" id="SSF57667">
    <property type="entry name" value="beta-beta-alpha zinc fingers"/>
    <property type="match status" value="1"/>
</dbReference>
<evidence type="ECO:0000256" key="2">
    <source>
        <dbReference type="ARBA" id="ARBA00022737"/>
    </source>
</evidence>
<keyword evidence="3 5" id="KW-0863">Zinc-finger</keyword>
<keyword evidence="2" id="KW-0677">Repeat</keyword>
<evidence type="ECO:0000256" key="3">
    <source>
        <dbReference type="ARBA" id="ARBA00022771"/>
    </source>
</evidence>
<dbReference type="InterPro" id="IPR013087">
    <property type="entry name" value="Znf_C2H2_type"/>
</dbReference>
<dbReference type="GO" id="GO:0008270">
    <property type="term" value="F:zinc ion binding"/>
    <property type="evidence" value="ECO:0007669"/>
    <property type="project" value="UniProtKB-KW"/>
</dbReference>
<keyword evidence="1" id="KW-0479">Metal-binding</keyword>
<keyword evidence="4" id="KW-0862">Zinc</keyword>
<reference evidence="7 8" key="1">
    <citation type="submission" date="2023-01" db="EMBL/GenBank/DDBJ databases">
        <title>Analysis of 21 Apiospora genomes using comparative genomics revels a genus with tremendous synthesis potential of carbohydrate active enzymes and secondary metabolites.</title>
        <authorList>
            <person name="Sorensen T."/>
        </authorList>
    </citation>
    <scope>NUCLEOTIDE SEQUENCE [LARGE SCALE GENOMIC DNA]</scope>
    <source>
        <strain evidence="7 8">CBS 117206</strain>
    </source>
</reference>
<dbReference type="AlphaFoldDB" id="A0AAW0QG26"/>
<feature type="domain" description="C2H2-type" evidence="6">
    <location>
        <begin position="191"/>
        <end position="218"/>
    </location>
</feature>
<organism evidence="7 8">
    <name type="scientific">Apiospora kogelbergensis</name>
    <dbReference type="NCBI Taxonomy" id="1337665"/>
    <lineage>
        <taxon>Eukaryota</taxon>
        <taxon>Fungi</taxon>
        <taxon>Dikarya</taxon>
        <taxon>Ascomycota</taxon>
        <taxon>Pezizomycotina</taxon>
        <taxon>Sordariomycetes</taxon>
        <taxon>Xylariomycetidae</taxon>
        <taxon>Amphisphaeriales</taxon>
        <taxon>Apiosporaceae</taxon>
        <taxon>Apiospora</taxon>
    </lineage>
</organism>
<evidence type="ECO:0000313" key="8">
    <source>
        <dbReference type="Proteomes" id="UP001392437"/>
    </source>
</evidence>
<accession>A0AAW0QG26</accession>
<protein>
    <recommendedName>
        <fullName evidence="6">C2H2-type domain-containing protein</fullName>
    </recommendedName>
</protein>
<dbReference type="PANTHER" id="PTHR24379:SF121">
    <property type="entry name" value="C2H2-TYPE DOMAIN-CONTAINING PROTEIN"/>
    <property type="match status" value="1"/>
</dbReference>
<gene>
    <name evidence="7" type="ORF">PG999_012046</name>
</gene>
<evidence type="ECO:0000313" key="7">
    <source>
        <dbReference type="EMBL" id="KAK8101672.1"/>
    </source>
</evidence>
<dbReference type="SMART" id="SM00355">
    <property type="entry name" value="ZnF_C2H2"/>
    <property type="match status" value="5"/>
</dbReference>